<organism evidence="1 2">
    <name type="scientific">Strongyloides papillosus</name>
    <name type="common">Intestinal threadworm</name>
    <dbReference type="NCBI Taxonomy" id="174720"/>
    <lineage>
        <taxon>Eukaryota</taxon>
        <taxon>Metazoa</taxon>
        <taxon>Ecdysozoa</taxon>
        <taxon>Nematoda</taxon>
        <taxon>Chromadorea</taxon>
        <taxon>Rhabditida</taxon>
        <taxon>Tylenchina</taxon>
        <taxon>Panagrolaimomorpha</taxon>
        <taxon>Strongyloidoidea</taxon>
        <taxon>Strongyloididae</taxon>
        <taxon>Strongyloides</taxon>
    </lineage>
</organism>
<dbReference type="WBParaSite" id="SPAL_0000114033.1">
    <property type="protein sequence ID" value="SPAL_0000114033.1"/>
    <property type="gene ID" value="SPAL_0000114033"/>
</dbReference>
<proteinExistence type="predicted"/>
<dbReference type="Proteomes" id="UP000046392">
    <property type="component" value="Unplaced"/>
</dbReference>
<reference evidence="2" key="1">
    <citation type="submission" date="2017-02" db="UniProtKB">
        <authorList>
            <consortium name="WormBaseParasite"/>
        </authorList>
    </citation>
    <scope>IDENTIFICATION</scope>
</reference>
<dbReference type="SUPFAM" id="SSF53098">
    <property type="entry name" value="Ribonuclease H-like"/>
    <property type="match status" value="1"/>
</dbReference>
<evidence type="ECO:0000313" key="1">
    <source>
        <dbReference type="Proteomes" id="UP000046392"/>
    </source>
</evidence>
<name>A0A0N5B4Z2_STREA</name>
<keyword evidence="1" id="KW-1185">Reference proteome</keyword>
<dbReference type="InterPro" id="IPR012337">
    <property type="entry name" value="RNaseH-like_sf"/>
</dbReference>
<sequence length="162" mass="18505">MDTATKFTIGFSIQDLKGTTIAKCLEEIFTHHDPPYSVRCDSHKSNTSQIIGIKTVFTSSDTPHINHFLYDGSLSTYERPPIWRSSLPDEIMKEDVETTAALRKQETPFPNNNIIRMRSISVAKETLPRTGKKLHFQIQGRVVSVKPNMTYKARVKKHCKKK</sequence>
<evidence type="ECO:0000313" key="2">
    <source>
        <dbReference type="WBParaSite" id="SPAL_0000114033.1"/>
    </source>
</evidence>
<accession>A0A0N5B4Z2</accession>
<protein>
    <submittedName>
        <fullName evidence="2">DDE_Tnp_1_7 domain-containing protein</fullName>
    </submittedName>
</protein>
<dbReference type="AlphaFoldDB" id="A0A0N5B4Z2"/>